<feature type="transmembrane region" description="Helical" evidence="1">
    <location>
        <begin position="182"/>
        <end position="199"/>
    </location>
</feature>
<keyword evidence="1" id="KW-0472">Membrane</keyword>
<evidence type="ECO:0000256" key="1">
    <source>
        <dbReference type="SAM" id="Phobius"/>
    </source>
</evidence>
<comment type="caution">
    <text evidence="2">The sequence shown here is derived from an EMBL/GenBank/DDBJ whole genome shotgun (WGS) entry which is preliminary data.</text>
</comment>
<evidence type="ECO:0000313" key="2">
    <source>
        <dbReference type="EMBL" id="MBA2895241.1"/>
    </source>
</evidence>
<dbReference type="EMBL" id="JACDUR010000007">
    <property type="protein sequence ID" value="MBA2895241.1"/>
    <property type="molecule type" value="Genomic_DNA"/>
</dbReference>
<reference evidence="2 3" key="1">
    <citation type="submission" date="2020-07" db="EMBL/GenBank/DDBJ databases">
        <title>Genomic Encyclopedia of Type Strains, Phase IV (KMG-IV): sequencing the most valuable type-strain genomes for metagenomic binning, comparative biology and taxonomic classification.</title>
        <authorList>
            <person name="Goeker M."/>
        </authorList>
    </citation>
    <scope>NUCLEOTIDE SEQUENCE [LARGE SCALE GENOMIC DNA]</scope>
    <source>
        <strain evidence="2 3">DSM 45533</strain>
    </source>
</reference>
<dbReference type="Proteomes" id="UP000530928">
    <property type="component" value="Unassembled WGS sequence"/>
</dbReference>
<keyword evidence="1" id="KW-1133">Transmembrane helix</keyword>
<organism evidence="2 3">
    <name type="scientific">Nonomuraea soli</name>
    <dbReference type="NCBI Taxonomy" id="1032476"/>
    <lineage>
        <taxon>Bacteria</taxon>
        <taxon>Bacillati</taxon>
        <taxon>Actinomycetota</taxon>
        <taxon>Actinomycetes</taxon>
        <taxon>Streptosporangiales</taxon>
        <taxon>Streptosporangiaceae</taxon>
        <taxon>Nonomuraea</taxon>
    </lineage>
</organism>
<dbReference type="AlphaFoldDB" id="A0A7W0HU02"/>
<keyword evidence="3" id="KW-1185">Reference proteome</keyword>
<gene>
    <name evidence="2" type="ORF">HNR30_006627</name>
</gene>
<accession>A0A7W0HU02</accession>
<feature type="transmembrane region" description="Helical" evidence="1">
    <location>
        <begin position="159"/>
        <end position="176"/>
    </location>
</feature>
<keyword evidence="1" id="KW-0812">Transmembrane</keyword>
<sequence>MNERADQLVLDYVARAADAAHGVLRPDQRIDFVKRLRASIERERGDARTAKDVAKVLARFGDPRALVEREVRQLNPIVEPPPEEPRKTAQFPAVGPRIVDDAPPGVIRGRQLAQRHLSRPPRRRSPFAGLRSAFMSSANPYTTEGRDAWTILQDHPREVTAMVLFLIAGLMVPFHVGELAIFEIPVLVWAVGAVLTLISEGWTLRERLWGLASPMIGYALGGALVAAVRLGGFSGFERFMTEFWAVSGIMFMIGAGLGVARMAYQLLNG</sequence>
<feature type="transmembrane region" description="Helical" evidence="1">
    <location>
        <begin position="243"/>
        <end position="264"/>
    </location>
</feature>
<protein>
    <submittedName>
        <fullName evidence="2">Uncharacterized protein</fullName>
    </submittedName>
</protein>
<proteinExistence type="predicted"/>
<name>A0A7W0HU02_9ACTN</name>
<evidence type="ECO:0000313" key="3">
    <source>
        <dbReference type="Proteomes" id="UP000530928"/>
    </source>
</evidence>
<feature type="transmembrane region" description="Helical" evidence="1">
    <location>
        <begin position="211"/>
        <end position="231"/>
    </location>
</feature>
<dbReference type="RefSeq" id="WP_181614014.1">
    <property type="nucleotide sequence ID" value="NZ_BAABAM010000009.1"/>
</dbReference>